<accession>A0A1M7LQZ7</accession>
<evidence type="ECO:0000256" key="5">
    <source>
        <dbReference type="ARBA" id="ARBA00023136"/>
    </source>
</evidence>
<feature type="transmembrane region" description="Helical" evidence="7">
    <location>
        <begin position="86"/>
        <end position="108"/>
    </location>
</feature>
<dbReference type="AlphaFoldDB" id="A0A1M7LQZ7"/>
<dbReference type="PANTHER" id="PTHR30213">
    <property type="entry name" value="INNER MEMBRANE PROTEIN YHJD"/>
    <property type="match status" value="1"/>
</dbReference>
<dbReference type="InterPro" id="IPR017039">
    <property type="entry name" value="Virul_fac_BrkB"/>
</dbReference>
<feature type="transmembrane region" description="Helical" evidence="7">
    <location>
        <begin position="192"/>
        <end position="216"/>
    </location>
</feature>
<dbReference type="Proteomes" id="UP000184111">
    <property type="component" value="Unassembled WGS sequence"/>
</dbReference>
<evidence type="ECO:0000256" key="7">
    <source>
        <dbReference type="SAM" id="Phobius"/>
    </source>
</evidence>
<evidence type="ECO:0000256" key="3">
    <source>
        <dbReference type="ARBA" id="ARBA00022692"/>
    </source>
</evidence>
<evidence type="ECO:0000256" key="1">
    <source>
        <dbReference type="ARBA" id="ARBA00004651"/>
    </source>
</evidence>
<evidence type="ECO:0000313" key="9">
    <source>
        <dbReference type="Proteomes" id="UP000184111"/>
    </source>
</evidence>
<evidence type="ECO:0000256" key="2">
    <source>
        <dbReference type="ARBA" id="ARBA00022475"/>
    </source>
</evidence>
<feature type="transmembrane region" description="Helical" evidence="7">
    <location>
        <begin position="236"/>
        <end position="257"/>
    </location>
</feature>
<evidence type="ECO:0000256" key="4">
    <source>
        <dbReference type="ARBA" id="ARBA00022989"/>
    </source>
</evidence>
<feature type="transmembrane region" description="Helical" evidence="7">
    <location>
        <begin position="269"/>
        <end position="289"/>
    </location>
</feature>
<dbReference type="NCBIfam" id="TIGR00765">
    <property type="entry name" value="yihY_not_rbn"/>
    <property type="match status" value="1"/>
</dbReference>
<feature type="region of interest" description="Disordered" evidence="6">
    <location>
        <begin position="333"/>
        <end position="354"/>
    </location>
</feature>
<keyword evidence="5 7" id="KW-0472">Membrane</keyword>
<dbReference type="STRING" id="310782.SAMN05216499_114141"/>
<sequence length="354" mass="38004">MRVKPTAGSECRARPGRTNRPSADQKGRFCGMEDDPGRDDAASEGAQRAEAPAKPSDLPKGASRNVLRRTLKQYKADNLPDMAAALTYYGVLAIFPAMLALVSIVGLLGPSAVKSLTDNIATLAPGTVRTVLNSIVRQVQGNQGSAVVALIVGVAVALWSASGYVAAFMRAGNTVYRVGEGRPVWKALPTRLAITVFTVVMLAAISVGIVFTGRLARRTGSVLGLGDTAVTVWKFAKWPVLVVLFALVVAVLHWAAPNVRHGFRWVTRGSLLSVGLWLVASAAFAVYVANFSSYNKTYGSFAAVIIFLVWLWISNIALLLGLEFNAETERARAVEGGHPAEEEPYVEPRDRREL</sequence>
<dbReference type="PANTHER" id="PTHR30213:SF0">
    <property type="entry name" value="UPF0761 MEMBRANE PROTEIN YIHY"/>
    <property type="match status" value="1"/>
</dbReference>
<dbReference type="GO" id="GO:0005886">
    <property type="term" value="C:plasma membrane"/>
    <property type="evidence" value="ECO:0007669"/>
    <property type="project" value="UniProtKB-SubCell"/>
</dbReference>
<feature type="transmembrane region" description="Helical" evidence="7">
    <location>
        <begin position="146"/>
        <end position="171"/>
    </location>
</feature>
<comment type="subcellular location">
    <subcellularLocation>
        <location evidence="1">Cell membrane</location>
        <topology evidence="1">Multi-pass membrane protein</topology>
    </subcellularLocation>
</comment>
<keyword evidence="9" id="KW-1185">Reference proteome</keyword>
<keyword evidence="4 7" id="KW-1133">Transmembrane helix</keyword>
<reference evidence="8 9" key="1">
    <citation type="submission" date="2016-11" db="EMBL/GenBank/DDBJ databases">
        <authorList>
            <person name="Jaros S."/>
            <person name="Januszkiewicz K."/>
            <person name="Wedrychowicz H."/>
        </authorList>
    </citation>
    <scope>NUCLEOTIDE SEQUENCE [LARGE SCALE GENOMIC DNA]</scope>
    <source>
        <strain evidence="8 9">CGMCC 4.2025</strain>
    </source>
</reference>
<evidence type="ECO:0000313" key="8">
    <source>
        <dbReference type="EMBL" id="SHM80611.1"/>
    </source>
</evidence>
<gene>
    <name evidence="8" type="ORF">SAMN05216499_114141</name>
</gene>
<keyword evidence="2" id="KW-1003">Cell membrane</keyword>
<dbReference type="PIRSF" id="PIRSF035875">
    <property type="entry name" value="RNase_BN"/>
    <property type="match status" value="1"/>
</dbReference>
<feature type="region of interest" description="Disordered" evidence="6">
    <location>
        <begin position="1"/>
        <end position="62"/>
    </location>
</feature>
<proteinExistence type="predicted"/>
<dbReference type="EMBL" id="FRBI01000014">
    <property type="protein sequence ID" value="SHM80611.1"/>
    <property type="molecule type" value="Genomic_DNA"/>
</dbReference>
<evidence type="ECO:0000256" key="6">
    <source>
        <dbReference type="SAM" id="MobiDB-lite"/>
    </source>
</evidence>
<dbReference type="Pfam" id="PF03631">
    <property type="entry name" value="Virul_fac_BrkB"/>
    <property type="match status" value="1"/>
</dbReference>
<keyword evidence="3 7" id="KW-0812">Transmembrane</keyword>
<name>A0A1M7LQZ7_9ACTN</name>
<protein>
    <submittedName>
        <fullName evidence="8">Membrane protein</fullName>
    </submittedName>
</protein>
<organism evidence="8 9">
    <name type="scientific">Actinacidiphila paucisporea</name>
    <dbReference type="NCBI Taxonomy" id="310782"/>
    <lineage>
        <taxon>Bacteria</taxon>
        <taxon>Bacillati</taxon>
        <taxon>Actinomycetota</taxon>
        <taxon>Actinomycetes</taxon>
        <taxon>Kitasatosporales</taxon>
        <taxon>Streptomycetaceae</taxon>
        <taxon>Actinacidiphila</taxon>
    </lineage>
</organism>
<dbReference type="OrthoDB" id="9781030at2"/>
<feature type="transmembrane region" description="Helical" evidence="7">
    <location>
        <begin position="301"/>
        <end position="322"/>
    </location>
</feature>